<protein>
    <submittedName>
        <fullName evidence="5">Transketolase</fullName>
    </submittedName>
</protein>
<gene>
    <name evidence="5" type="ORF">CR194_13390</name>
</gene>
<keyword evidence="6" id="KW-1185">Reference proteome</keyword>
<dbReference type="CDD" id="cd02012">
    <property type="entry name" value="TPP_TK"/>
    <property type="match status" value="1"/>
</dbReference>
<proteinExistence type="inferred from homology"/>
<evidence type="ECO:0000259" key="4">
    <source>
        <dbReference type="Pfam" id="PF00456"/>
    </source>
</evidence>
<reference evidence="5 6" key="1">
    <citation type="submission" date="2017-10" db="EMBL/GenBank/DDBJ databases">
        <title>Bacillus sp. nov., a halophilic bacterium isolated from a Keqin Lake.</title>
        <authorList>
            <person name="Wang H."/>
        </authorList>
    </citation>
    <scope>NUCLEOTIDE SEQUENCE [LARGE SCALE GENOMIC DNA]</scope>
    <source>
        <strain evidence="5 6">KQ-12</strain>
    </source>
</reference>
<accession>A0A323TDE3</accession>
<comment type="cofactor">
    <cofactor evidence="1">
        <name>thiamine diphosphate</name>
        <dbReference type="ChEBI" id="CHEBI:58937"/>
    </cofactor>
</comment>
<name>A0A323TDE3_9BACI</name>
<dbReference type="EMBL" id="PDOD01000003">
    <property type="protein sequence ID" value="PYZ92656.1"/>
    <property type="molecule type" value="Genomic_DNA"/>
</dbReference>
<comment type="similarity">
    <text evidence="2">Belongs to the transketolase family.</text>
</comment>
<evidence type="ECO:0000313" key="5">
    <source>
        <dbReference type="EMBL" id="PYZ92656.1"/>
    </source>
</evidence>
<dbReference type="InterPro" id="IPR029061">
    <property type="entry name" value="THDP-binding"/>
</dbReference>
<sequence>MKDLQTKATEIRKGIISTVYKQKQGHIGGPLSAADMLAVLYFHTMNVKPDQPDWENRDRFVLSKGHSGIALYVALALKGYFPYEELLTFDNLHSRLQAHPDMTKLPGIDMSTGSLGQGISAGVGMALAAKLQEKDYTTYVMIGDGESQEGQVWEAAAVAARYKLNNLVVMIDNNRLQQYGWKKEDMADRQAPEQSHAEKWEAFGWKVVTIDGHNLEEIATGLKQVKNAENKQPIAIIANTIKGKGVSFMEGNFQWHSKVPTESEYHLAISELEEVLS</sequence>
<evidence type="ECO:0000313" key="6">
    <source>
        <dbReference type="Proteomes" id="UP000248214"/>
    </source>
</evidence>
<feature type="domain" description="Transketolase N-terminal" evidence="4">
    <location>
        <begin position="8"/>
        <end position="257"/>
    </location>
</feature>
<dbReference type="Gene3D" id="3.40.50.970">
    <property type="match status" value="1"/>
</dbReference>
<dbReference type="SUPFAM" id="SSF52518">
    <property type="entry name" value="Thiamin diphosphate-binding fold (THDP-binding)"/>
    <property type="match status" value="1"/>
</dbReference>
<keyword evidence="3" id="KW-0786">Thiamine pyrophosphate</keyword>
<dbReference type="AlphaFoldDB" id="A0A323TDE3"/>
<organism evidence="5 6">
    <name type="scientific">Salipaludibacillus keqinensis</name>
    <dbReference type="NCBI Taxonomy" id="2045207"/>
    <lineage>
        <taxon>Bacteria</taxon>
        <taxon>Bacillati</taxon>
        <taxon>Bacillota</taxon>
        <taxon>Bacilli</taxon>
        <taxon>Bacillales</taxon>
        <taxon>Bacillaceae</taxon>
    </lineage>
</organism>
<evidence type="ECO:0000256" key="2">
    <source>
        <dbReference type="ARBA" id="ARBA00007131"/>
    </source>
</evidence>
<dbReference type="OrthoDB" id="8732661at2"/>
<dbReference type="RefSeq" id="WP_110610205.1">
    <property type="nucleotide sequence ID" value="NZ_PDOD01000003.1"/>
</dbReference>
<evidence type="ECO:0000256" key="3">
    <source>
        <dbReference type="ARBA" id="ARBA00023052"/>
    </source>
</evidence>
<dbReference type="Proteomes" id="UP000248214">
    <property type="component" value="Unassembled WGS sequence"/>
</dbReference>
<dbReference type="PANTHER" id="PTHR47514:SF1">
    <property type="entry name" value="TRANSKETOLASE N-TERMINAL SECTION-RELATED"/>
    <property type="match status" value="1"/>
</dbReference>
<dbReference type="Pfam" id="PF00456">
    <property type="entry name" value="Transketolase_N"/>
    <property type="match status" value="1"/>
</dbReference>
<dbReference type="InterPro" id="IPR005474">
    <property type="entry name" value="Transketolase_N"/>
</dbReference>
<comment type="caution">
    <text evidence="5">The sequence shown here is derived from an EMBL/GenBank/DDBJ whole genome shotgun (WGS) entry which is preliminary data.</text>
</comment>
<dbReference type="PANTHER" id="PTHR47514">
    <property type="entry name" value="TRANSKETOLASE N-TERMINAL SECTION-RELATED"/>
    <property type="match status" value="1"/>
</dbReference>
<evidence type="ECO:0000256" key="1">
    <source>
        <dbReference type="ARBA" id="ARBA00001964"/>
    </source>
</evidence>